<dbReference type="SUPFAM" id="SSF47473">
    <property type="entry name" value="EF-hand"/>
    <property type="match status" value="1"/>
</dbReference>
<dbReference type="GO" id="GO:0005509">
    <property type="term" value="F:calcium ion binding"/>
    <property type="evidence" value="ECO:0007669"/>
    <property type="project" value="InterPro"/>
</dbReference>
<dbReference type="OrthoDB" id="26525at2759"/>
<sequence length="121" mass="13461">MNLNRAEMEQLFLSGDVDRNSELDGDECIPMRAALQKKLKEKGEALFKKYDTDNDGKLSENEASQLAQNEFALPDDITKQFALSDQNADHSISPEAEMSELMLNLRVKQVANEGANLSVGK</sequence>
<evidence type="ECO:0000313" key="3">
    <source>
        <dbReference type="Proteomes" id="UP000271889"/>
    </source>
</evidence>
<gene>
    <name evidence="2" type="ORF">CGOC_LOCUS3329</name>
</gene>
<evidence type="ECO:0000259" key="1">
    <source>
        <dbReference type="PROSITE" id="PS50222"/>
    </source>
</evidence>
<proteinExistence type="predicted"/>
<keyword evidence="3" id="KW-1185">Reference proteome</keyword>
<dbReference type="Proteomes" id="UP000271889">
    <property type="component" value="Unassembled WGS sequence"/>
</dbReference>
<accession>A0A3P6RN88</accession>
<dbReference type="Gene3D" id="1.10.238.10">
    <property type="entry name" value="EF-hand"/>
    <property type="match status" value="1"/>
</dbReference>
<name>A0A3P6RN88_CYLGO</name>
<dbReference type="PROSITE" id="PS50222">
    <property type="entry name" value="EF_HAND_2"/>
    <property type="match status" value="1"/>
</dbReference>
<protein>
    <recommendedName>
        <fullName evidence="1">EF-hand domain-containing protein</fullName>
    </recommendedName>
</protein>
<feature type="domain" description="EF-hand" evidence="1">
    <location>
        <begin position="38"/>
        <end position="73"/>
    </location>
</feature>
<organism evidence="2 3">
    <name type="scientific">Cylicostephanus goldi</name>
    <name type="common">Nematode worm</name>
    <dbReference type="NCBI Taxonomy" id="71465"/>
    <lineage>
        <taxon>Eukaryota</taxon>
        <taxon>Metazoa</taxon>
        <taxon>Ecdysozoa</taxon>
        <taxon>Nematoda</taxon>
        <taxon>Chromadorea</taxon>
        <taxon>Rhabditida</taxon>
        <taxon>Rhabditina</taxon>
        <taxon>Rhabditomorpha</taxon>
        <taxon>Strongyloidea</taxon>
        <taxon>Strongylidae</taxon>
        <taxon>Cylicostephanus</taxon>
    </lineage>
</organism>
<evidence type="ECO:0000313" key="2">
    <source>
        <dbReference type="EMBL" id="VDK55475.1"/>
    </source>
</evidence>
<dbReference type="EMBL" id="UYRV01008345">
    <property type="protein sequence ID" value="VDK55475.1"/>
    <property type="molecule type" value="Genomic_DNA"/>
</dbReference>
<dbReference type="AlphaFoldDB" id="A0A3P6RN88"/>
<reference evidence="2 3" key="1">
    <citation type="submission" date="2018-11" db="EMBL/GenBank/DDBJ databases">
        <authorList>
            <consortium name="Pathogen Informatics"/>
        </authorList>
    </citation>
    <scope>NUCLEOTIDE SEQUENCE [LARGE SCALE GENOMIC DNA]</scope>
</reference>
<dbReference type="InterPro" id="IPR011992">
    <property type="entry name" value="EF-hand-dom_pair"/>
</dbReference>
<dbReference type="InterPro" id="IPR002048">
    <property type="entry name" value="EF_hand_dom"/>
</dbReference>